<sequence>MERIVKSTRFLGATWLPVTAALLGLLIVGSSGVGCDRASSTSASARADAEHRQQRERLLRDRASTIAVIHARRVRLIAEDMAKLHPRSTRSEASREAKKLLEEIVPNESENRGLR</sequence>
<accession>A0A5B8YAZ5</accession>
<name>A0A4Y6PTM5_PERCE</name>
<evidence type="ECO:0000313" key="3">
    <source>
        <dbReference type="Proteomes" id="UP000315995"/>
    </source>
</evidence>
<feature type="region of interest" description="Disordered" evidence="1">
    <location>
        <begin position="85"/>
        <end position="115"/>
    </location>
</feature>
<proteinExistence type="predicted"/>
<dbReference type="EMBL" id="CP041186">
    <property type="protein sequence ID" value="QDG51648.1"/>
    <property type="molecule type" value="Genomic_DNA"/>
</dbReference>
<keyword evidence="3" id="KW-1185">Reference proteome</keyword>
<protein>
    <submittedName>
        <fullName evidence="2">Uncharacterized protein</fullName>
    </submittedName>
</protein>
<evidence type="ECO:0000256" key="1">
    <source>
        <dbReference type="SAM" id="MobiDB-lite"/>
    </source>
</evidence>
<dbReference type="Proteomes" id="UP000315995">
    <property type="component" value="Chromosome"/>
</dbReference>
<dbReference type="PROSITE" id="PS51257">
    <property type="entry name" value="PROKAR_LIPOPROTEIN"/>
    <property type="match status" value="1"/>
</dbReference>
<reference evidence="2 3" key="1">
    <citation type="submission" date="2019-06" db="EMBL/GenBank/DDBJ databases">
        <title>Persicimonas caeni gen. nov., sp. nov., a predatory bacterium isolated from solar saltern.</title>
        <authorList>
            <person name="Wang S."/>
        </authorList>
    </citation>
    <scope>NUCLEOTIDE SEQUENCE [LARGE SCALE GENOMIC DNA]</scope>
    <source>
        <strain evidence="2 3">YN101</strain>
    </source>
</reference>
<evidence type="ECO:0000313" key="2">
    <source>
        <dbReference type="EMBL" id="QDG51648.1"/>
    </source>
</evidence>
<dbReference type="AlphaFoldDB" id="A0A4Y6PTM5"/>
<organism evidence="2 3">
    <name type="scientific">Persicimonas caeni</name>
    <dbReference type="NCBI Taxonomy" id="2292766"/>
    <lineage>
        <taxon>Bacteria</taxon>
        <taxon>Deltaproteobacteria</taxon>
        <taxon>Bradymonadales</taxon>
        <taxon>Bradymonadaceae</taxon>
        <taxon>Persicimonas</taxon>
    </lineage>
</organism>
<dbReference type="RefSeq" id="WP_141198128.1">
    <property type="nucleotide sequence ID" value="NZ_CP041186.1"/>
</dbReference>
<feature type="compositionally biased region" description="Basic and acidic residues" evidence="1">
    <location>
        <begin position="85"/>
        <end position="102"/>
    </location>
</feature>
<gene>
    <name evidence="2" type="ORF">FIV42_13085</name>
</gene>
<accession>A0A4Y6PTM5</accession>